<protein>
    <submittedName>
        <fullName evidence="1">Uncharacterized protein</fullName>
    </submittedName>
</protein>
<gene>
    <name evidence="1" type="ORF">S06H3_41034</name>
</gene>
<reference evidence="1" key="1">
    <citation type="journal article" date="2014" name="Front. Microbiol.">
        <title>High frequency of phylogenetically diverse reductive dehalogenase-homologous genes in deep subseafloor sedimentary metagenomes.</title>
        <authorList>
            <person name="Kawai M."/>
            <person name="Futagami T."/>
            <person name="Toyoda A."/>
            <person name="Takaki Y."/>
            <person name="Nishi S."/>
            <person name="Hori S."/>
            <person name="Arai W."/>
            <person name="Tsubouchi T."/>
            <person name="Morono Y."/>
            <person name="Uchiyama I."/>
            <person name="Ito T."/>
            <person name="Fujiyama A."/>
            <person name="Inagaki F."/>
            <person name="Takami H."/>
        </authorList>
    </citation>
    <scope>NUCLEOTIDE SEQUENCE</scope>
    <source>
        <strain evidence="1">Expedition CK06-06</strain>
    </source>
</reference>
<accession>X1PSY5</accession>
<evidence type="ECO:0000313" key="1">
    <source>
        <dbReference type="EMBL" id="GAI42220.1"/>
    </source>
</evidence>
<proteinExistence type="predicted"/>
<dbReference type="EMBL" id="BARV01025237">
    <property type="protein sequence ID" value="GAI42220.1"/>
    <property type="molecule type" value="Genomic_DNA"/>
</dbReference>
<comment type="caution">
    <text evidence="1">The sequence shown here is derived from an EMBL/GenBank/DDBJ whole genome shotgun (WGS) entry which is preliminary data.</text>
</comment>
<dbReference type="AlphaFoldDB" id="X1PSY5"/>
<dbReference type="PANTHER" id="PTHR39189:SF1">
    <property type="entry name" value="UPF0173 METAL-DEPENDENT HYDROLASE YTKL"/>
    <property type="match status" value="1"/>
</dbReference>
<dbReference type="Gene3D" id="3.60.15.10">
    <property type="entry name" value="Ribonuclease Z/Hydroxyacylglutathione hydrolase-like"/>
    <property type="match status" value="1"/>
</dbReference>
<sequence length="88" mass="9718">EKMGNIDILMIPVGGALGPEGAAGIVSQIEPKIVIPMEYQIPNLKTKRGKLKDFLKVLGIEKAEALKKLKIKKKKLPEETKVLVLEEK</sequence>
<feature type="non-terminal residue" evidence="1">
    <location>
        <position position="1"/>
    </location>
</feature>
<dbReference type="PANTHER" id="PTHR39189">
    <property type="entry name" value="UPF0173 METAL-DEPENDENT HYDROLASE YTKL"/>
    <property type="match status" value="1"/>
</dbReference>
<dbReference type="InterPro" id="IPR036866">
    <property type="entry name" value="RibonucZ/Hydroxyglut_hydro"/>
</dbReference>
<name>X1PSY5_9ZZZZ</name>
<dbReference type="Pfam" id="PF13483">
    <property type="entry name" value="Lactamase_B_3"/>
    <property type="match status" value="1"/>
</dbReference>
<organism evidence="1">
    <name type="scientific">marine sediment metagenome</name>
    <dbReference type="NCBI Taxonomy" id="412755"/>
    <lineage>
        <taxon>unclassified sequences</taxon>
        <taxon>metagenomes</taxon>
        <taxon>ecological metagenomes</taxon>
    </lineage>
</organism>